<reference evidence="7 8" key="2">
    <citation type="submission" date="2017-09" db="EMBL/GenBank/DDBJ databases">
        <title>Extensive intraspecific genome diversity in a model arbuscular mycorrhizal fungus.</title>
        <authorList>
            <person name="Chen E.C."/>
            <person name="Morin E."/>
            <person name="Beaudet D."/>
            <person name="Noel J."/>
            <person name="Ndikumana S."/>
            <person name="Charron P."/>
            <person name="St-Onge C."/>
            <person name="Giorgi J."/>
            <person name="Grigoriev I.V."/>
            <person name="Roux C."/>
            <person name="Martin F.M."/>
            <person name="Corradi N."/>
        </authorList>
    </citation>
    <scope>NUCLEOTIDE SEQUENCE [LARGE SCALE GENOMIC DNA]</scope>
    <source>
        <strain evidence="7 8">A5</strain>
    </source>
</reference>
<dbReference type="Gene3D" id="3.40.50.620">
    <property type="entry name" value="HUPs"/>
    <property type="match status" value="1"/>
</dbReference>
<comment type="caution">
    <text evidence="7">The sequence shown here is derived from an EMBL/GenBank/DDBJ whole genome shotgun (WGS) entry which is preliminary data.</text>
</comment>
<evidence type="ECO:0000256" key="1">
    <source>
        <dbReference type="ARBA" id="ARBA00022598"/>
    </source>
</evidence>
<dbReference type="PANTHER" id="PTHR42765:SF1">
    <property type="entry name" value="ISOLEUCINE--TRNA LIGASE, MITOCHONDRIAL"/>
    <property type="match status" value="1"/>
</dbReference>
<keyword evidence="3" id="KW-0067">ATP-binding</keyword>
<organism evidence="7 8">
    <name type="scientific">Rhizophagus irregularis</name>
    <dbReference type="NCBI Taxonomy" id="588596"/>
    <lineage>
        <taxon>Eukaryota</taxon>
        <taxon>Fungi</taxon>
        <taxon>Fungi incertae sedis</taxon>
        <taxon>Mucoromycota</taxon>
        <taxon>Glomeromycotina</taxon>
        <taxon>Glomeromycetes</taxon>
        <taxon>Glomerales</taxon>
        <taxon>Glomeraceae</taxon>
        <taxon>Rhizophagus</taxon>
    </lineage>
</organism>
<dbReference type="PANTHER" id="PTHR42765">
    <property type="entry name" value="SOLEUCYL-TRNA SYNTHETASE"/>
    <property type="match status" value="1"/>
</dbReference>
<dbReference type="InterPro" id="IPR014729">
    <property type="entry name" value="Rossmann-like_a/b/a_fold"/>
</dbReference>
<dbReference type="VEuPathDB" id="FungiDB:RhiirFUN_010082"/>
<dbReference type="Pfam" id="PF00133">
    <property type="entry name" value="tRNA-synt_1"/>
    <property type="match status" value="1"/>
</dbReference>
<dbReference type="EMBL" id="LLXJ01005429">
    <property type="protein sequence ID" value="PKB94879.1"/>
    <property type="molecule type" value="Genomic_DNA"/>
</dbReference>
<evidence type="ECO:0000256" key="5">
    <source>
        <dbReference type="ARBA" id="ARBA00023146"/>
    </source>
</evidence>
<keyword evidence="1" id="KW-0436">Ligase</keyword>
<protein>
    <recommendedName>
        <fullName evidence="6">Aminoacyl-tRNA synthetase class Ia domain-containing protein</fullName>
    </recommendedName>
</protein>
<dbReference type="InterPro" id="IPR050081">
    <property type="entry name" value="Ile-tRNA_ligase"/>
</dbReference>
<proteinExistence type="predicted"/>
<dbReference type="InterPro" id="IPR002300">
    <property type="entry name" value="aa-tRNA-synth_Ia"/>
</dbReference>
<reference evidence="7 8" key="1">
    <citation type="submission" date="2016-04" db="EMBL/GenBank/DDBJ databases">
        <title>Genome analyses suggest a sexual origin of heterokaryosis in a supposedly ancient asexual fungus.</title>
        <authorList>
            <person name="Ropars J."/>
            <person name="Sedzielewska K."/>
            <person name="Noel J."/>
            <person name="Charron P."/>
            <person name="Farinelli L."/>
            <person name="Marton T."/>
            <person name="Kruger M."/>
            <person name="Pelin A."/>
            <person name="Brachmann A."/>
            <person name="Corradi N."/>
        </authorList>
    </citation>
    <scope>NUCLEOTIDE SEQUENCE [LARGE SCALE GENOMIC DNA]</scope>
    <source>
        <strain evidence="7 8">A5</strain>
    </source>
</reference>
<accession>A0A2N0NJY4</accession>
<sequence>MDNVWFDSGVSWTFILKQTKKKDFKTISDLYLEGSDQHHGWFQSSLLMISGTVIKGGKNKPAYGVDVLRLWVASLEYVNDIYIYVNIVNYIMSQVGENIQKYRNTARFKLDRLYTDHNYNKSIQKKCFNRSLSYFKYILLSPIVLYFAEEIYGNYKNIRHKEYDSIFKLGCYDLHLRSEVNQLLEAARKDKYLNYNAQTEGELCKRCENVIETNK</sequence>
<keyword evidence="2" id="KW-0547">Nucleotide-binding</keyword>
<evidence type="ECO:0000256" key="3">
    <source>
        <dbReference type="ARBA" id="ARBA00022840"/>
    </source>
</evidence>
<dbReference type="GO" id="GO:0005524">
    <property type="term" value="F:ATP binding"/>
    <property type="evidence" value="ECO:0007669"/>
    <property type="project" value="UniProtKB-KW"/>
</dbReference>
<dbReference type="GO" id="GO:0006428">
    <property type="term" value="P:isoleucyl-tRNA aminoacylation"/>
    <property type="evidence" value="ECO:0007669"/>
    <property type="project" value="TreeGrafter"/>
</dbReference>
<dbReference type="GO" id="GO:0032543">
    <property type="term" value="P:mitochondrial translation"/>
    <property type="evidence" value="ECO:0007669"/>
    <property type="project" value="TreeGrafter"/>
</dbReference>
<evidence type="ECO:0000313" key="8">
    <source>
        <dbReference type="Proteomes" id="UP000232722"/>
    </source>
</evidence>
<evidence type="ECO:0000256" key="2">
    <source>
        <dbReference type="ARBA" id="ARBA00022741"/>
    </source>
</evidence>
<dbReference type="AlphaFoldDB" id="A0A2N0NJY4"/>
<keyword evidence="4" id="KW-0648">Protein biosynthesis</keyword>
<dbReference type="SUPFAM" id="SSF52374">
    <property type="entry name" value="Nucleotidylyl transferase"/>
    <property type="match status" value="1"/>
</dbReference>
<keyword evidence="5" id="KW-0030">Aminoacyl-tRNA synthetase</keyword>
<gene>
    <name evidence="7" type="ORF">RhiirA5_507481</name>
</gene>
<name>A0A2N0NJY4_9GLOM</name>
<evidence type="ECO:0000313" key="7">
    <source>
        <dbReference type="EMBL" id="PKB94879.1"/>
    </source>
</evidence>
<dbReference type="VEuPathDB" id="FungiDB:RhiirA1_447031"/>
<evidence type="ECO:0000256" key="4">
    <source>
        <dbReference type="ARBA" id="ARBA00022917"/>
    </source>
</evidence>
<feature type="domain" description="Aminoacyl-tRNA synthetase class Ia" evidence="6">
    <location>
        <begin position="4"/>
        <end position="48"/>
    </location>
</feature>
<dbReference type="GO" id="GO:0004822">
    <property type="term" value="F:isoleucine-tRNA ligase activity"/>
    <property type="evidence" value="ECO:0007669"/>
    <property type="project" value="TreeGrafter"/>
</dbReference>
<dbReference type="GO" id="GO:0005739">
    <property type="term" value="C:mitochondrion"/>
    <property type="evidence" value="ECO:0007669"/>
    <property type="project" value="TreeGrafter"/>
</dbReference>
<dbReference type="VEuPathDB" id="FungiDB:FUN_003385"/>
<evidence type="ECO:0000259" key="6">
    <source>
        <dbReference type="Pfam" id="PF00133"/>
    </source>
</evidence>
<dbReference type="Proteomes" id="UP000232722">
    <property type="component" value="Unassembled WGS sequence"/>
</dbReference>